<dbReference type="KEGG" id="niy:FQ775_09850"/>
<keyword evidence="9" id="KW-1185">Reference proteome</keyword>
<comment type="similarity">
    <text evidence="2">Belongs to the CbiQ family.</text>
</comment>
<organism evidence="8 9">
    <name type="scientific">Nitratireductor mangrovi</name>
    <dbReference type="NCBI Taxonomy" id="2599600"/>
    <lineage>
        <taxon>Bacteria</taxon>
        <taxon>Pseudomonadati</taxon>
        <taxon>Pseudomonadota</taxon>
        <taxon>Alphaproteobacteria</taxon>
        <taxon>Hyphomicrobiales</taxon>
        <taxon>Phyllobacteriaceae</taxon>
        <taxon>Nitratireductor</taxon>
    </lineage>
</organism>
<dbReference type="OrthoDB" id="92887at2"/>
<evidence type="ECO:0000256" key="5">
    <source>
        <dbReference type="ARBA" id="ARBA00022989"/>
    </source>
</evidence>
<keyword evidence="6 7" id="KW-0472">Membrane</keyword>
<evidence type="ECO:0000313" key="9">
    <source>
        <dbReference type="Proteomes" id="UP000321389"/>
    </source>
</evidence>
<name>A0A5B8KYK6_9HYPH</name>
<dbReference type="AlphaFoldDB" id="A0A5B8KYK6"/>
<protein>
    <submittedName>
        <fullName evidence="8">Energy-coupling factor transporter transmembrane protein EcfT</fullName>
    </submittedName>
</protein>
<evidence type="ECO:0000256" key="3">
    <source>
        <dbReference type="ARBA" id="ARBA00022475"/>
    </source>
</evidence>
<keyword evidence="4 7" id="KW-0812">Transmembrane</keyword>
<proteinExistence type="inferred from homology"/>
<dbReference type="Proteomes" id="UP000321389">
    <property type="component" value="Chromosome"/>
</dbReference>
<feature type="transmembrane region" description="Helical" evidence="7">
    <location>
        <begin position="50"/>
        <end position="73"/>
    </location>
</feature>
<feature type="transmembrane region" description="Helical" evidence="7">
    <location>
        <begin position="12"/>
        <end position="44"/>
    </location>
</feature>
<evidence type="ECO:0000256" key="7">
    <source>
        <dbReference type="SAM" id="Phobius"/>
    </source>
</evidence>
<evidence type="ECO:0000256" key="6">
    <source>
        <dbReference type="ARBA" id="ARBA00023136"/>
    </source>
</evidence>
<dbReference type="InterPro" id="IPR051611">
    <property type="entry name" value="ECF_transporter_component"/>
</dbReference>
<dbReference type="InterPro" id="IPR003339">
    <property type="entry name" value="ABC/ECF_trnsptr_transmembrane"/>
</dbReference>
<keyword evidence="3" id="KW-1003">Cell membrane</keyword>
<dbReference type="Pfam" id="PF02361">
    <property type="entry name" value="CbiQ"/>
    <property type="match status" value="1"/>
</dbReference>
<dbReference type="PANTHER" id="PTHR34857">
    <property type="entry name" value="SLL0384 PROTEIN"/>
    <property type="match status" value="1"/>
</dbReference>
<evidence type="ECO:0000256" key="1">
    <source>
        <dbReference type="ARBA" id="ARBA00004141"/>
    </source>
</evidence>
<accession>A0A5B8KYK6</accession>
<reference evidence="8" key="1">
    <citation type="submission" date="2020-04" db="EMBL/GenBank/DDBJ databases">
        <title>Nitratireductor sp. nov. isolated from mangrove soil.</title>
        <authorList>
            <person name="Ye Y."/>
        </authorList>
    </citation>
    <scope>NUCLEOTIDE SEQUENCE</scope>
    <source>
        <strain evidence="8">SY7</strain>
    </source>
</reference>
<sequence length="248" mass="26759">MMSGLHPLPKLVVALVWLATAILVFDLWFQIALAFTAALALILLDRVSPLKVLLLTIPFMLFGFGFLTTSLVFRQEADFALHVAEDTLVRSKGFSAGLILFFRAVACGMVSMAFALTTDPGRLVRALMAGWRLPPRVGYALFSAFELVPDLAGAANEMRLARAMRRGRPPRRLPGPGEAASLVVPLLAFAIRRAGRAAIAMEARGLAPNRARTIIDCPRLAARDAIFVAVSLSLLGLLVVLAARGWAI</sequence>
<evidence type="ECO:0000313" key="8">
    <source>
        <dbReference type="EMBL" id="QDZ00659.1"/>
    </source>
</evidence>
<feature type="transmembrane region" description="Helical" evidence="7">
    <location>
        <begin position="225"/>
        <end position="247"/>
    </location>
</feature>
<dbReference type="EMBL" id="CP042301">
    <property type="protein sequence ID" value="QDZ00659.1"/>
    <property type="molecule type" value="Genomic_DNA"/>
</dbReference>
<dbReference type="PANTHER" id="PTHR34857:SF2">
    <property type="entry name" value="SLL0384 PROTEIN"/>
    <property type="match status" value="1"/>
</dbReference>
<gene>
    <name evidence="8" type="ORF">FQ775_09850</name>
</gene>
<feature type="transmembrane region" description="Helical" evidence="7">
    <location>
        <begin position="94"/>
        <end position="117"/>
    </location>
</feature>
<evidence type="ECO:0000256" key="2">
    <source>
        <dbReference type="ARBA" id="ARBA00008564"/>
    </source>
</evidence>
<comment type="subcellular location">
    <subcellularLocation>
        <location evidence="1">Membrane</location>
        <topology evidence="1">Multi-pass membrane protein</topology>
    </subcellularLocation>
</comment>
<dbReference type="CDD" id="cd16914">
    <property type="entry name" value="EcfT"/>
    <property type="match status" value="1"/>
</dbReference>
<dbReference type="GO" id="GO:0005886">
    <property type="term" value="C:plasma membrane"/>
    <property type="evidence" value="ECO:0007669"/>
    <property type="project" value="UniProtKB-ARBA"/>
</dbReference>
<keyword evidence="5 7" id="KW-1133">Transmembrane helix</keyword>
<evidence type="ECO:0000256" key="4">
    <source>
        <dbReference type="ARBA" id="ARBA00022692"/>
    </source>
</evidence>